<name>A0A934UQV0_9BURK</name>
<feature type="domain" description="Aminoacyl-transfer RNA synthetases class-II family profile" evidence="1">
    <location>
        <begin position="147"/>
        <end position="304"/>
    </location>
</feature>
<dbReference type="RefSeq" id="WP_200787135.1">
    <property type="nucleotide sequence ID" value="NZ_JAEDAO010000001.1"/>
</dbReference>
<comment type="caution">
    <text evidence="2">The sequence shown here is derived from an EMBL/GenBank/DDBJ whole genome shotgun (WGS) entry which is preliminary data.</text>
</comment>
<dbReference type="EC" id="6.2.1.n2" evidence="2"/>
<reference evidence="2" key="1">
    <citation type="submission" date="2020-12" db="EMBL/GenBank/DDBJ databases">
        <title>Ramlibacter sp. nov., isolated from a freshwater alga, Cryptomonas.</title>
        <authorList>
            <person name="Kim H.M."/>
            <person name="Jeon C.O."/>
        </authorList>
    </citation>
    <scope>NUCLEOTIDE SEQUENCE</scope>
    <source>
        <strain evidence="2">CrO1</strain>
    </source>
</reference>
<dbReference type="AlphaFoldDB" id="A0A934UQV0"/>
<dbReference type="PROSITE" id="PS50862">
    <property type="entry name" value="AA_TRNA_LIGASE_II"/>
    <property type="match status" value="1"/>
</dbReference>
<dbReference type="EMBL" id="JAEDAO010000001">
    <property type="protein sequence ID" value="MBK0392186.1"/>
    <property type="molecule type" value="Genomic_DNA"/>
</dbReference>
<evidence type="ECO:0000313" key="2">
    <source>
        <dbReference type="EMBL" id="MBK0392186.1"/>
    </source>
</evidence>
<dbReference type="Gene3D" id="3.30.930.10">
    <property type="entry name" value="Bira Bifunctional Protein, Domain 2"/>
    <property type="match status" value="1"/>
</dbReference>
<accession>A0A934UQV0</accession>
<keyword evidence="3" id="KW-1185">Reference proteome</keyword>
<protein>
    <submittedName>
        <fullName evidence="2">Amino acid--[acyl-carrier-protein] ligase</fullName>
        <ecNumber evidence="2">6.2.1.n2</ecNumber>
    </submittedName>
</protein>
<keyword evidence="2" id="KW-0436">Ligase</keyword>
<dbReference type="CDD" id="cd00670">
    <property type="entry name" value="Gly_His_Pro_Ser_Thr_tRS_core"/>
    <property type="match status" value="1"/>
</dbReference>
<dbReference type="Proteomes" id="UP000617041">
    <property type="component" value="Unassembled WGS sequence"/>
</dbReference>
<dbReference type="NCBIfam" id="NF005479">
    <property type="entry name" value="PRK07080.1"/>
    <property type="match status" value="1"/>
</dbReference>
<dbReference type="InterPro" id="IPR045864">
    <property type="entry name" value="aa-tRNA-synth_II/BPL/LPL"/>
</dbReference>
<proteinExistence type="predicted"/>
<dbReference type="GO" id="GO:0016874">
    <property type="term" value="F:ligase activity"/>
    <property type="evidence" value="ECO:0007669"/>
    <property type="project" value="UniProtKB-KW"/>
</dbReference>
<gene>
    <name evidence="2" type="ORF">I8E28_06255</name>
</gene>
<sequence>MDTRTYDIEGFAEQLVEHGLIVPTGIKGAYGRGPVFEDILQRFDALVKRIAADDGAQELTFPPVLARAMIEKVGYMDNFPQLAGSVHSFMGTDKQARELSAKVHAGERWEDMLSPTDVMLTPAACYPVYPTFSGLLPQGGRLVTVLGWVFRHEPSDEPTRLQHFRMREYIRVGKPEDVVAWRDAWLQRGLTLLEGLGLPVQSDVASDPFFGRAGKMMAANQVDQRLKFEILCPVISREKPTAICSFNWHQDHFSSKFGIRTSEDAVAHTACLGFGLERVTLALIKAHGYDVADWPAKVRDQLWPR</sequence>
<organism evidence="2 3">
    <name type="scientific">Ramlibacter algicola</name>
    <dbReference type="NCBI Taxonomy" id="2795217"/>
    <lineage>
        <taxon>Bacteria</taxon>
        <taxon>Pseudomonadati</taxon>
        <taxon>Pseudomonadota</taxon>
        <taxon>Betaproteobacteria</taxon>
        <taxon>Burkholderiales</taxon>
        <taxon>Comamonadaceae</taxon>
        <taxon>Ramlibacter</taxon>
    </lineage>
</organism>
<dbReference type="InterPro" id="IPR006195">
    <property type="entry name" value="aa-tRNA-synth_II"/>
</dbReference>
<evidence type="ECO:0000259" key="1">
    <source>
        <dbReference type="PROSITE" id="PS50862"/>
    </source>
</evidence>
<evidence type="ECO:0000313" key="3">
    <source>
        <dbReference type="Proteomes" id="UP000617041"/>
    </source>
</evidence>
<dbReference type="SUPFAM" id="SSF55681">
    <property type="entry name" value="Class II aaRS and biotin synthetases"/>
    <property type="match status" value="1"/>
</dbReference>